<accession>A0AAQ3UGA7</accession>
<dbReference type="AlphaFoldDB" id="A0AAQ3UGA7"/>
<dbReference type="InterPro" id="IPR004146">
    <property type="entry name" value="DC1"/>
</dbReference>
<keyword evidence="1" id="KW-0677">Repeat</keyword>
<reference evidence="4 5" key="1">
    <citation type="submission" date="2024-02" db="EMBL/GenBank/DDBJ databases">
        <title>High-quality chromosome-scale genome assembly of Pensacola bahiagrass (Paspalum notatum Flugge var. saurae).</title>
        <authorList>
            <person name="Vega J.M."/>
            <person name="Podio M."/>
            <person name="Orjuela J."/>
            <person name="Siena L.A."/>
            <person name="Pessino S.C."/>
            <person name="Combes M.C."/>
            <person name="Mariac C."/>
            <person name="Albertini E."/>
            <person name="Pupilli F."/>
            <person name="Ortiz J.P.A."/>
            <person name="Leblanc O."/>
        </authorList>
    </citation>
    <scope>NUCLEOTIDE SEQUENCE [LARGE SCALE GENOMIC DNA]</scope>
    <source>
        <strain evidence="4">R1</strain>
        <tissue evidence="4">Leaf</tissue>
    </source>
</reference>
<evidence type="ECO:0000256" key="1">
    <source>
        <dbReference type="ARBA" id="ARBA00022737"/>
    </source>
</evidence>
<feature type="domain" description="DC1" evidence="3">
    <location>
        <begin position="19"/>
        <end position="60"/>
    </location>
</feature>
<dbReference type="Proteomes" id="UP001341281">
    <property type="component" value="Chromosome 09"/>
</dbReference>
<dbReference type="PANTHER" id="PTHR46288:SF80">
    <property type="entry name" value="CYSTEINE_HISTIDINE-RICH C1 DOMAIN FAMILY PROTEIN"/>
    <property type="match status" value="1"/>
</dbReference>
<keyword evidence="5" id="KW-1185">Reference proteome</keyword>
<feature type="region of interest" description="Disordered" evidence="2">
    <location>
        <begin position="1"/>
        <end position="21"/>
    </location>
</feature>
<evidence type="ECO:0000313" key="5">
    <source>
        <dbReference type="Proteomes" id="UP001341281"/>
    </source>
</evidence>
<evidence type="ECO:0000259" key="3">
    <source>
        <dbReference type="Pfam" id="PF03107"/>
    </source>
</evidence>
<proteinExistence type="predicted"/>
<protein>
    <recommendedName>
        <fullName evidence="3">DC1 domain-containing protein</fullName>
    </recommendedName>
</protein>
<dbReference type="InterPro" id="IPR046349">
    <property type="entry name" value="C1-like_sf"/>
</dbReference>
<dbReference type="SUPFAM" id="SSF57889">
    <property type="entry name" value="Cysteine-rich domain"/>
    <property type="match status" value="2"/>
</dbReference>
<name>A0AAQ3UGA7_PASNO</name>
<sequence length="273" mass="28943">MGASQSVSGHHSHREGWRHRLKRVGKNEVRAPCGICSRHAEMGEAVYRCRSCTFVVHDACYRLPKKINHLAHSDPLTLCDRSRAPAGARTSCSICAVAFDAAADGAGGPSYYFVYGCTRCHGFYAHPRCCRLPRTVHDIALHQHTLTLLAPPPPSRASGGGHGRSRRCVNAPGKCPNANRWQKNAAAWSYQCSMCNVELCLTCQMPGGGGPAVPPEEEHNGCGCVGNVVVGTVGAVAEELATAVGKVLHALCCATLLGGQAPAPTQLRTPASK</sequence>
<dbReference type="Pfam" id="PF03107">
    <property type="entry name" value="C1_2"/>
    <property type="match status" value="1"/>
</dbReference>
<evidence type="ECO:0000313" key="4">
    <source>
        <dbReference type="EMBL" id="WVZ91964.1"/>
    </source>
</evidence>
<dbReference type="EMBL" id="CP144753">
    <property type="protein sequence ID" value="WVZ91964.1"/>
    <property type="molecule type" value="Genomic_DNA"/>
</dbReference>
<evidence type="ECO:0000256" key="2">
    <source>
        <dbReference type="SAM" id="MobiDB-lite"/>
    </source>
</evidence>
<feature type="compositionally biased region" description="Basic residues" evidence="2">
    <location>
        <begin position="10"/>
        <end position="21"/>
    </location>
</feature>
<organism evidence="4 5">
    <name type="scientific">Paspalum notatum var. saurae</name>
    <dbReference type="NCBI Taxonomy" id="547442"/>
    <lineage>
        <taxon>Eukaryota</taxon>
        <taxon>Viridiplantae</taxon>
        <taxon>Streptophyta</taxon>
        <taxon>Embryophyta</taxon>
        <taxon>Tracheophyta</taxon>
        <taxon>Spermatophyta</taxon>
        <taxon>Magnoliopsida</taxon>
        <taxon>Liliopsida</taxon>
        <taxon>Poales</taxon>
        <taxon>Poaceae</taxon>
        <taxon>PACMAD clade</taxon>
        <taxon>Panicoideae</taxon>
        <taxon>Andropogonodae</taxon>
        <taxon>Paspaleae</taxon>
        <taxon>Paspalinae</taxon>
        <taxon>Paspalum</taxon>
    </lineage>
</organism>
<dbReference type="PANTHER" id="PTHR46288">
    <property type="entry name" value="PHORBOL-ESTER/DAG-TYPE DOMAIN-CONTAINING PROTEIN"/>
    <property type="match status" value="1"/>
</dbReference>
<gene>
    <name evidence="4" type="ORF">U9M48_038067</name>
</gene>